<sequence length="136" mass="15328">DSTKGTSSTLSFAFVRSTQFLSARCLPPFGGATSCLLVILSVLVLDFSLDPFIYLYAPRIIQEKLFTVKCWGSRGILLDLDKTSHLWIDKYVFHTEHLLRGASLMEEWNYGRKWPFSCLLFLSSTKGCVDISAFSS</sequence>
<dbReference type="EMBL" id="JACEIK010000079">
    <property type="protein sequence ID" value="MCD7448985.1"/>
    <property type="molecule type" value="Genomic_DNA"/>
</dbReference>
<gene>
    <name evidence="1" type="ORF">HAX54_048068</name>
</gene>
<reference evidence="1 2" key="1">
    <citation type="journal article" date="2021" name="BMC Genomics">
        <title>Datura genome reveals duplications of psychoactive alkaloid biosynthetic genes and high mutation rate following tissue culture.</title>
        <authorList>
            <person name="Rajewski A."/>
            <person name="Carter-House D."/>
            <person name="Stajich J."/>
            <person name="Litt A."/>
        </authorList>
    </citation>
    <scope>NUCLEOTIDE SEQUENCE [LARGE SCALE GENOMIC DNA]</scope>
    <source>
        <strain evidence="1">AR-01</strain>
    </source>
</reference>
<dbReference type="Proteomes" id="UP000823775">
    <property type="component" value="Unassembled WGS sequence"/>
</dbReference>
<evidence type="ECO:0000313" key="2">
    <source>
        <dbReference type="Proteomes" id="UP000823775"/>
    </source>
</evidence>
<evidence type="ECO:0000313" key="1">
    <source>
        <dbReference type="EMBL" id="MCD7448985.1"/>
    </source>
</evidence>
<keyword evidence="2" id="KW-1185">Reference proteome</keyword>
<name>A0ABS8RSH1_DATST</name>
<proteinExistence type="predicted"/>
<organism evidence="1 2">
    <name type="scientific">Datura stramonium</name>
    <name type="common">Jimsonweed</name>
    <name type="synonym">Common thornapple</name>
    <dbReference type="NCBI Taxonomy" id="4076"/>
    <lineage>
        <taxon>Eukaryota</taxon>
        <taxon>Viridiplantae</taxon>
        <taxon>Streptophyta</taxon>
        <taxon>Embryophyta</taxon>
        <taxon>Tracheophyta</taxon>
        <taxon>Spermatophyta</taxon>
        <taxon>Magnoliopsida</taxon>
        <taxon>eudicotyledons</taxon>
        <taxon>Gunneridae</taxon>
        <taxon>Pentapetalae</taxon>
        <taxon>asterids</taxon>
        <taxon>lamiids</taxon>
        <taxon>Solanales</taxon>
        <taxon>Solanaceae</taxon>
        <taxon>Solanoideae</taxon>
        <taxon>Datureae</taxon>
        <taxon>Datura</taxon>
    </lineage>
</organism>
<comment type="caution">
    <text evidence="1">The sequence shown here is derived from an EMBL/GenBank/DDBJ whole genome shotgun (WGS) entry which is preliminary data.</text>
</comment>
<protein>
    <submittedName>
        <fullName evidence="1">Uncharacterized protein</fullName>
    </submittedName>
</protein>
<feature type="non-terminal residue" evidence="1">
    <location>
        <position position="1"/>
    </location>
</feature>
<accession>A0ABS8RSH1</accession>